<keyword evidence="3" id="KW-1185">Reference proteome</keyword>
<accession>A0A176S668</accession>
<evidence type="ECO:0000313" key="2">
    <source>
        <dbReference type="EMBL" id="OAD23457.1"/>
    </source>
</evidence>
<protein>
    <recommendedName>
        <fullName evidence="4">Secreted protein</fullName>
    </recommendedName>
</protein>
<feature type="chain" id="PRO_5008049030" description="Secreted protein" evidence="1">
    <location>
        <begin position="24"/>
        <end position="70"/>
    </location>
</feature>
<reference evidence="2 3" key="1">
    <citation type="submission" date="2016-05" db="EMBL/GenBank/DDBJ databases">
        <title>Single-cell genome of chain-forming Candidatus Thiomargarita nelsonii and comparison to other large sulfur-oxidizing bacteria.</title>
        <authorList>
            <person name="Winkel M."/>
            <person name="Salman V."/>
            <person name="Woyke T."/>
            <person name="Schulz-Vogt H."/>
            <person name="Richter M."/>
            <person name="Flood B."/>
            <person name="Bailey J."/>
            <person name="Amann R."/>
            <person name="Mussmann M."/>
        </authorList>
    </citation>
    <scope>NUCLEOTIDE SEQUENCE [LARGE SCALE GENOMIC DNA]</scope>
    <source>
        <strain evidence="2 3">THI036</strain>
    </source>
</reference>
<evidence type="ECO:0000313" key="3">
    <source>
        <dbReference type="Proteomes" id="UP000076962"/>
    </source>
</evidence>
<evidence type="ECO:0008006" key="4">
    <source>
        <dbReference type="Google" id="ProtNLM"/>
    </source>
</evidence>
<organism evidence="2 3">
    <name type="scientific">Candidatus Thiomargarita nelsonii</name>
    <dbReference type="NCBI Taxonomy" id="1003181"/>
    <lineage>
        <taxon>Bacteria</taxon>
        <taxon>Pseudomonadati</taxon>
        <taxon>Pseudomonadota</taxon>
        <taxon>Gammaproteobacteria</taxon>
        <taxon>Thiotrichales</taxon>
        <taxon>Thiotrichaceae</taxon>
        <taxon>Thiomargarita</taxon>
    </lineage>
</organism>
<gene>
    <name evidence="2" type="ORF">THIOM_000713</name>
</gene>
<comment type="caution">
    <text evidence="2">The sequence shown here is derived from an EMBL/GenBank/DDBJ whole genome shotgun (WGS) entry which is preliminary data.</text>
</comment>
<dbReference type="EMBL" id="LUTY01000357">
    <property type="protein sequence ID" value="OAD23457.1"/>
    <property type="molecule type" value="Genomic_DNA"/>
</dbReference>
<proteinExistence type="predicted"/>
<keyword evidence="1" id="KW-0732">Signal</keyword>
<dbReference type="Proteomes" id="UP000076962">
    <property type="component" value="Unassembled WGS sequence"/>
</dbReference>
<feature type="signal peptide" evidence="1">
    <location>
        <begin position="1"/>
        <end position="23"/>
    </location>
</feature>
<sequence>MKIFRNIVLCITFLLLVSNLALADRQIVFSDITWQVKSSVSPVGPGPNYFSEDNVWLDENDWLHLKITHR</sequence>
<dbReference type="AlphaFoldDB" id="A0A176S668"/>
<name>A0A176S668_9GAMM</name>
<evidence type="ECO:0000256" key="1">
    <source>
        <dbReference type="SAM" id="SignalP"/>
    </source>
</evidence>
<feature type="non-terminal residue" evidence="2">
    <location>
        <position position="70"/>
    </location>
</feature>